<dbReference type="RefSeq" id="WP_095313674.1">
    <property type="nucleotide sequence ID" value="NZ_JAMAWL010000020.1"/>
</dbReference>
<accession>A0A417YAK6</accession>
<proteinExistence type="predicted"/>
<gene>
    <name evidence="1" type="ORF">D1B32_21400</name>
</gene>
<reference evidence="1 2" key="1">
    <citation type="journal article" date="2007" name="Int. J. Syst. Evol. Microbiol.">
        <title>Oceanobacillus profundus sp. nov., isolated from a deep-sea sediment core.</title>
        <authorList>
            <person name="Kim Y.G."/>
            <person name="Choi D.H."/>
            <person name="Hyun S."/>
            <person name="Cho B.C."/>
        </authorList>
    </citation>
    <scope>NUCLEOTIDE SEQUENCE [LARGE SCALE GENOMIC DNA]</scope>
    <source>
        <strain evidence="1 2">DSM 18246</strain>
    </source>
</reference>
<dbReference type="Proteomes" id="UP000285456">
    <property type="component" value="Unassembled WGS sequence"/>
</dbReference>
<sequence length="95" mass="10213">MGKRRIILSMTIGAVVGGAVALFDKNTRSYAKGRFDAAKSCSSHFISNPSEAIHSLRNTFDELNQTIASGAENAINALEQVESTLEKVTNKKGLN</sequence>
<organism evidence="1 2">
    <name type="scientific">Oceanobacillus profundus</name>
    <dbReference type="NCBI Taxonomy" id="372463"/>
    <lineage>
        <taxon>Bacteria</taxon>
        <taxon>Bacillati</taxon>
        <taxon>Bacillota</taxon>
        <taxon>Bacilli</taxon>
        <taxon>Bacillales</taxon>
        <taxon>Bacillaceae</taxon>
        <taxon>Oceanobacillus</taxon>
    </lineage>
</organism>
<evidence type="ECO:0000313" key="1">
    <source>
        <dbReference type="EMBL" id="RHW29547.1"/>
    </source>
</evidence>
<dbReference type="EMBL" id="QWEH01000023">
    <property type="protein sequence ID" value="RHW29547.1"/>
    <property type="molecule type" value="Genomic_DNA"/>
</dbReference>
<comment type="caution">
    <text evidence="1">The sequence shown here is derived from an EMBL/GenBank/DDBJ whole genome shotgun (WGS) entry which is preliminary data.</text>
</comment>
<dbReference type="OrthoDB" id="2353585at2"/>
<keyword evidence="2" id="KW-1185">Reference proteome</keyword>
<evidence type="ECO:0000313" key="2">
    <source>
        <dbReference type="Proteomes" id="UP000285456"/>
    </source>
</evidence>
<name>A0A417YAK6_9BACI</name>
<protein>
    <submittedName>
        <fullName evidence="1">YtxH domain-containing protein</fullName>
    </submittedName>
</protein>
<dbReference type="AlphaFoldDB" id="A0A417YAK6"/>